<protein>
    <recommendedName>
        <fullName evidence="5">Virginiamycin B lyase</fullName>
    </recommendedName>
</protein>
<name>A0A2S9XNL6_9BACT</name>
<dbReference type="EMBL" id="PVNL01000142">
    <property type="protein sequence ID" value="PRP94320.1"/>
    <property type="molecule type" value="Genomic_DNA"/>
</dbReference>
<feature type="region of interest" description="Disordered" evidence="1">
    <location>
        <begin position="26"/>
        <end position="49"/>
    </location>
</feature>
<organism evidence="3 4">
    <name type="scientific">Enhygromyxa salina</name>
    <dbReference type="NCBI Taxonomy" id="215803"/>
    <lineage>
        <taxon>Bacteria</taxon>
        <taxon>Pseudomonadati</taxon>
        <taxon>Myxococcota</taxon>
        <taxon>Polyangia</taxon>
        <taxon>Nannocystales</taxon>
        <taxon>Nannocystaceae</taxon>
        <taxon>Enhygromyxa</taxon>
    </lineage>
</organism>
<dbReference type="RefSeq" id="WP_106094619.1">
    <property type="nucleotide sequence ID" value="NZ_PVNL01000142.1"/>
</dbReference>
<evidence type="ECO:0000313" key="3">
    <source>
        <dbReference type="EMBL" id="PRP94320.1"/>
    </source>
</evidence>
<feature type="chain" id="PRO_5015504232" description="Virginiamycin B lyase" evidence="2">
    <location>
        <begin position="25"/>
        <end position="468"/>
    </location>
</feature>
<proteinExistence type="predicted"/>
<dbReference type="OrthoDB" id="4313767at2"/>
<comment type="caution">
    <text evidence="3">The sequence shown here is derived from an EMBL/GenBank/DDBJ whole genome shotgun (WGS) entry which is preliminary data.</text>
</comment>
<keyword evidence="2" id="KW-0732">Signal</keyword>
<dbReference type="AlphaFoldDB" id="A0A2S9XNL6"/>
<evidence type="ECO:0008006" key="5">
    <source>
        <dbReference type="Google" id="ProtNLM"/>
    </source>
</evidence>
<evidence type="ECO:0000256" key="2">
    <source>
        <dbReference type="SAM" id="SignalP"/>
    </source>
</evidence>
<reference evidence="3 4" key="1">
    <citation type="submission" date="2018-03" db="EMBL/GenBank/DDBJ databases">
        <title>Draft Genome Sequences of the Obligatory Marine Myxobacteria Enhygromyxa salina SWB007.</title>
        <authorList>
            <person name="Poehlein A."/>
            <person name="Moghaddam J.A."/>
            <person name="Harms H."/>
            <person name="Alanjari M."/>
            <person name="Koenig G.M."/>
            <person name="Daniel R."/>
            <person name="Schaeberle T.F."/>
        </authorList>
    </citation>
    <scope>NUCLEOTIDE SEQUENCE [LARGE SCALE GENOMIC DNA]</scope>
    <source>
        <strain evidence="3 4">SWB007</strain>
    </source>
</reference>
<dbReference type="SUPFAM" id="SSF101898">
    <property type="entry name" value="NHL repeat"/>
    <property type="match status" value="1"/>
</dbReference>
<sequence length="468" mass="50204">MRHAACSPLVATCLVAGLMFACKASEPKPAPAGETPRTATPAPAPAPAPVAASQDRAYINVAGVGVFVIDAEGWRLHYPSPDRIQHMADIEGKLHLLSSSGVHRLEEDGAPTTVVRFDEDAGFIPWRMAGNHTNDLWVLDVGHQIGRWAGTWEVTPVPAAWGEGPMGSGIAVDEHGAPWIVWNQIQRMVDGEWTTVDVPVNHMPSPPELVARAAQRTMMLLAKCDTESCELVRYSGDHQTHYSLPLDECFELAWLSVSPNAKLAAVGSWCGLVRLTLDAPHGAPQRLMRKTGKWTGVAPRSVAIDDSGRLWVGTAEGLTIIDADNRITELPIARLHDMSGPSVDILVQGEGPPPPKLGHERRGGISGTLFVEGPVHGIEVEVCSALPGPNYEPGSPRSLCDGVEPSWSATTNEAGRFEITDLPLAAYTISAQIGDRWTQAVPGATNMRADTVTDLGELLVHRTRASPQ</sequence>
<feature type="signal peptide" evidence="2">
    <location>
        <begin position="1"/>
        <end position="24"/>
    </location>
</feature>
<feature type="compositionally biased region" description="Low complexity" evidence="1">
    <location>
        <begin position="31"/>
        <end position="41"/>
    </location>
</feature>
<evidence type="ECO:0000313" key="4">
    <source>
        <dbReference type="Proteomes" id="UP000238823"/>
    </source>
</evidence>
<accession>A0A2S9XNL6</accession>
<evidence type="ECO:0000256" key="1">
    <source>
        <dbReference type="SAM" id="MobiDB-lite"/>
    </source>
</evidence>
<dbReference type="Proteomes" id="UP000238823">
    <property type="component" value="Unassembled WGS sequence"/>
</dbReference>
<dbReference type="PROSITE" id="PS51257">
    <property type="entry name" value="PROKAR_LIPOPROTEIN"/>
    <property type="match status" value="1"/>
</dbReference>
<gene>
    <name evidence="3" type="ORF">ENSA7_78570</name>
</gene>